<reference evidence="2" key="1">
    <citation type="submission" date="2009-12" db="EMBL/GenBank/DDBJ databases">
        <title>The Genome Sequence of Anolis carolinensis (Green Anole Lizard).</title>
        <authorList>
            <consortium name="The Genome Sequencing Platform"/>
            <person name="Di Palma F."/>
            <person name="Alfoldi J."/>
            <person name="Heiman D."/>
            <person name="Young S."/>
            <person name="Grabherr M."/>
            <person name="Johnson J."/>
            <person name="Lander E.S."/>
            <person name="Lindblad-Toh K."/>
        </authorList>
    </citation>
    <scope>NUCLEOTIDE SEQUENCE [LARGE SCALE GENOMIC DNA]</scope>
    <source>
        <strain evidence="2">JBL SC #1</strain>
    </source>
</reference>
<dbReference type="InParanoid" id="A0A803TX59"/>
<dbReference type="PANTHER" id="PTHR23232:SF140">
    <property type="entry name" value="ZFP92 ZINC FINGER PROTEIN"/>
    <property type="match status" value="1"/>
</dbReference>
<organism evidence="2 3">
    <name type="scientific">Anolis carolinensis</name>
    <name type="common">Green anole</name>
    <name type="synonym">American chameleon</name>
    <dbReference type="NCBI Taxonomy" id="28377"/>
    <lineage>
        <taxon>Eukaryota</taxon>
        <taxon>Metazoa</taxon>
        <taxon>Chordata</taxon>
        <taxon>Craniata</taxon>
        <taxon>Vertebrata</taxon>
        <taxon>Euteleostomi</taxon>
        <taxon>Lepidosauria</taxon>
        <taxon>Squamata</taxon>
        <taxon>Bifurcata</taxon>
        <taxon>Unidentata</taxon>
        <taxon>Episquamata</taxon>
        <taxon>Toxicofera</taxon>
        <taxon>Iguania</taxon>
        <taxon>Dactyloidae</taxon>
        <taxon>Anolis</taxon>
    </lineage>
</organism>
<dbReference type="GeneTree" id="ENSGT01040000244405"/>
<accession>A0A803TX59</accession>
<evidence type="ECO:0000313" key="3">
    <source>
        <dbReference type="Proteomes" id="UP000001646"/>
    </source>
</evidence>
<evidence type="ECO:0000313" key="2">
    <source>
        <dbReference type="Ensembl" id="ENSACAP00000039799.1"/>
    </source>
</evidence>
<dbReference type="SMART" id="SM00349">
    <property type="entry name" value="KRAB"/>
    <property type="match status" value="1"/>
</dbReference>
<dbReference type="InterPro" id="IPR036051">
    <property type="entry name" value="KRAB_dom_sf"/>
</dbReference>
<protein>
    <recommendedName>
        <fullName evidence="1">KRAB domain-containing protein</fullName>
    </recommendedName>
</protein>
<dbReference type="InterPro" id="IPR050169">
    <property type="entry name" value="Krueppel_C2H2_ZnF"/>
</dbReference>
<dbReference type="Pfam" id="PF01352">
    <property type="entry name" value="KRAB"/>
    <property type="match status" value="1"/>
</dbReference>
<feature type="domain" description="KRAB" evidence="1">
    <location>
        <begin position="27"/>
        <end position="93"/>
    </location>
</feature>
<dbReference type="Gene3D" id="6.10.140.140">
    <property type="match status" value="1"/>
</dbReference>
<proteinExistence type="predicted"/>
<dbReference type="PROSITE" id="PS50805">
    <property type="entry name" value="KRAB"/>
    <property type="match status" value="1"/>
</dbReference>
<sequence>MKSGTCPDSISALMCEGNLFFFHQGPVAFEDVAVPFSLEEWALLNPNQKVFHMQIMEEIHGIVDSLGKASSLMEILISKCSHPVSSSLVGPVS</sequence>
<dbReference type="Proteomes" id="UP000001646">
    <property type="component" value="Unplaced"/>
</dbReference>
<dbReference type="SUPFAM" id="SSF109640">
    <property type="entry name" value="KRAB domain (Kruppel-associated box)"/>
    <property type="match status" value="1"/>
</dbReference>
<evidence type="ECO:0000259" key="1">
    <source>
        <dbReference type="PROSITE" id="PS50805"/>
    </source>
</evidence>
<dbReference type="AlphaFoldDB" id="A0A803TX59"/>
<dbReference type="CDD" id="cd07765">
    <property type="entry name" value="KRAB_A-box"/>
    <property type="match status" value="1"/>
</dbReference>
<dbReference type="Ensembl" id="ENSACAT00000038627.1">
    <property type="protein sequence ID" value="ENSACAP00000039799.1"/>
    <property type="gene ID" value="ENSACAG00000040441.1"/>
</dbReference>
<dbReference type="PANTHER" id="PTHR23232">
    <property type="entry name" value="KRAB DOMAIN C2H2 ZINC FINGER"/>
    <property type="match status" value="1"/>
</dbReference>
<name>A0A803TX59_ANOCA</name>
<dbReference type="InterPro" id="IPR001909">
    <property type="entry name" value="KRAB"/>
</dbReference>
<reference evidence="2" key="3">
    <citation type="submission" date="2025-09" db="UniProtKB">
        <authorList>
            <consortium name="Ensembl"/>
        </authorList>
    </citation>
    <scope>IDENTIFICATION</scope>
</reference>
<keyword evidence="3" id="KW-1185">Reference proteome</keyword>
<reference evidence="2" key="2">
    <citation type="submission" date="2025-08" db="UniProtKB">
        <authorList>
            <consortium name="Ensembl"/>
        </authorList>
    </citation>
    <scope>IDENTIFICATION</scope>
</reference>
<dbReference type="GO" id="GO:0006355">
    <property type="term" value="P:regulation of DNA-templated transcription"/>
    <property type="evidence" value="ECO:0007669"/>
    <property type="project" value="InterPro"/>
</dbReference>